<feature type="compositionally biased region" description="Low complexity" evidence="7">
    <location>
        <begin position="1055"/>
        <end position="1074"/>
    </location>
</feature>
<feature type="compositionally biased region" description="Acidic residues" evidence="7">
    <location>
        <begin position="2993"/>
        <end position="3009"/>
    </location>
</feature>
<feature type="compositionally biased region" description="Basic and acidic residues" evidence="7">
    <location>
        <begin position="1113"/>
        <end position="1128"/>
    </location>
</feature>
<accession>A0A3Q1CZI1</accession>
<keyword evidence="4" id="KW-0862">Zinc</keyword>
<dbReference type="InterPro" id="IPR012677">
    <property type="entry name" value="Nucleotide-bd_a/b_plait_sf"/>
</dbReference>
<feature type="compositionally biased region" description="Basic and acidic residues" evidence="7">
    <location>
        <begin position="3133"/>
        <end position="3147"/>
    </location>
</feature>
<feature type="compositionally biased region" description="Low complexity" evidence="7">
    <location>
        <begin position="371"/>
        <end position="389"/>
    </location>
</feature>
<feature type="compositionally biased region" description="Basic and acidic residues" evidence="7">
    <location>
        <begin position="2020"/>
        <end position="2034"/>
    </location>
</feature>
<feature type="compositionally biased region" description="Low complexity" evidence="7">
    <location>
        <begin position="2104"/>
        <end position="2114"/>
    </location>
</feature>
<feature type="compositionally biased region" description="Basic and acidic residues" evidence="7">
    <location>
        <begin position="2855"/>
        <end position="2878"/>
    </location>
</feature>
<feature type="compositionally biased region" description="Low complexity" evidence="7">
    <location>
        <begin position="1211"/>
        <end position="1226"/>
    </location>
</feature>
<name>A0A3Q1CZI1_AMPOC</name>
<feature type="region of interest" description="Disordered" evidence="7">
    <location>
        <begin position="2090"/>
        <end position="2135"/>
    </location>
</feature>
<reference evidence="10 11" key="1">
    <citation type="submission" date="2022-01" db="EMBL/GenBank/DDBJ databases">
        <title>A chromosome-scale genome assembly of the false clownfish, Amphiprion ocellaris.</title>
        <authorList>
            <person name="Ryu T."/>
        </authorList>
    </citation>
    <scope>NUCLEOTIDE SEQUENCE [LARGE SCALE GENOMIC DNA]</scope>
</reference>
<feature type="compositionally biased region" description="Low complexity" evidence="7">
    <location>
        <begin position="2263"/>
        <end position="2280"/>
    </location>
</feature>
<evidence type="ECO:0000256" key="4">
    <source>
        <dbReference type="ARBA" id="ARBA00022833"/>
    </source>
</evidence>
<feature type="compositionally biased region" description="Low complexity" evidence="7">
    <location>
        <begin position="3249"/>
        <end position="3260"/>
    </location>
</feature>
<keyword evidence="5" id="KW-0539">Nucleus</keyword>
<dbReference type="GO" id="GO:0008270">
    <property type="term" value="F:zinc ion binding"/>
    <property type="evidence" value="ECO:0007669"/>
    <property type="project" value="UniProtKB-KW"/>
</dbReference>
<feature type="compositionally biased region" description="Polar residues" evidence="7">
    <location>
        <begin position="104"/>
        <end position="126"/>
    </location>
</feature>
<feature type="compositionally biased region" description="Basic and acidic residues" evidence="7">
    <location>
        <begin position="2563"/>
        <end position="2574"/>
    </location>
</feature>
<feature type="compositionally biased region" description="Low complexity" evidence="7">
    <location>
        <begin position="475"/>
        <end position="484"/>
    </location>
</feature>
<feature type="compositionally biased region" description="Basic and acidic residues" evidence="7">
    <location>
        <begin position="2908"/>
        <end position="2929"/>
    </location>
</feature>
<feature type="region of interest" description="Disordered" evidence="7">
    <location>
        <begin position="98"/>
        <end position="149"/>
    </location>
</feature>
<dbReference type="PROSITE" id="PS50171">
    <property type="entry name" value="ZF_MATRIN"/>
    <property type="match status" value="1"/>
</dbReference>
<dbReference type="InterPro" id="IPR003604">
    <property type="entry name" value="Matrin/U1-like-C_Znf_C2H2"/>
</dbReference>
<comment type="subcellular location">
    <subcellularLocation>
        <location evidence="1">Nucleus</location>
    </subcellularLocation>
</comment>
<feature type="compositionally biased region" description="Polar residues" evidence="7">
    <location>
        <begin position="1274"/>
        <end position="1286"/>
    </location>
</feature>
<dbReference type="GO" id="GO:0005634">
    <property type="term" value="C:nucleus"/>
    <property type="evidence" value="ECO:0007669"/>
    <property type="project" value="UniProtKB-SubCell"/>
</dbReference>
<feature type="compositionally biased region" description="Basic residues" evidence="7">
    <location>
        <begin position="2499"/>
        <end position="2509"/>
    </location>
</feature>
<feature type="compositionally biased region" description="Basic and acidic residues" evidence="7">
    <location>
        <begin position="329"/>
        <end position="338"/>
    </location>
</feature>
<feature type="compositionally biased region" description="Basic and acidic residues" evidence="7">
    <location>
        <begin position="2695"/>
        <end position="2708"/>
    </location>
</feature>
<feature type="compositionally biased region" description="Basic and acidic residues" evidence="7">
    <location>
        <begin position="2459"/>
        <end position="2486"/>
    </location>
</feature>
<feature type="compositionally biased region" description="Low complexity" evidence="7">
    <location>
        <begin position="1027"/>
        <end position="1036"/>
    </location>
</feature>
<gene>
    <name evidence="10" type="primary">SHROOM3</name>
</gene>
<feature type="region of interest" description="Disordered" evidence="7">
    <location>
        <begin position="1846"/>
        <end position="1865"/>
    </location>
</feature>
<evidence type="ECO:0008006" key="12">
    <source>
        <dbReference type="Google" id="ProtNLM"/>
    </source>
</evidence>
<feature type="compositionally biased region" description="Polar residues" evidence="7">
    <location>
        <begin position="3117"/>
        <end position="3126"/>
    </location>
</feature>
<feature type="compositionally biased region" description="Low complexity" evidence="7">
    <location>
        <begin position="3199"/>
        <end position="3214"/>
    </location>
</feature>
<feature type="compositionally biased region" description="Low complexity" evidence="7">
    <location>
        <begin position="2196"/>
        <end position="2223"/>
    </location>
</feature>
<feature type="compositionally biased region" description="Basic and acidic residues" evidence="7">
    <location>
        <begin position="2653"/>
        <end position="2676"/>
    </location>
</feature>
<feature type="compositionally biased region" description="Basic and acidic residues" evidence="7">
    <location>
        <begin position="1163"/>
        <end position="1172"/>
    </location>
</feature>
<evidence type="ECO:0000313" key="10">
    <source>
        <dbReference type="Ensembl" id="ENSAOCP00000031099.2"/>
    </source>
</evidence>
<feature type="region of interest" description="Disordered" evidence="7">
    <location>
        <begin position="1"/>
        <end position="81"/>
    </location>
</feature>
<feature type="region of interest" description="Disordered" evidence="7">
    <location>
        <begin position="324"/>
        <end position="551"/>
    </location>
</feature>
<feature type="region of interest" description="Disordered" evidence="7">
    <location>
        <begin position="697"/>
        <end position="856"/>
    </location>
</feature>
<feature type="compositionally biased region" description="Polar residues" evidence="7">
    <location>
        <begin position="3082"/>
        <end position="3094"/>
    </location>
</feature>
<keyword evidence="3" id="KW-0863">Zinc-finger</keyword>
<feature type="compositionally biased region" description="Low complexity" evidence="7">
    <location>
        <begin position="37"/>
        <end position="52"/>
    </location>
</feature>
<evidence type="ECO:0000256" key="7">
    <source>
        <dbReference type="SAM" id="MobiDB-lite"/>
    </source>
</evidence>
<keyword evidence="6" id="KW-0694">RNA-binding</keyword>
<feature type="compositionally biased region" description="Low complexity" evidence="7">
    <location>
        <begin position="2035"/>
        <end position="2045"/>
    </location>
</feature>
<protein>
    <recommendedName>
        <fullName evidence="12">Matrin-type domain-containing protein</fullName>
    </recommendedName>
</protein>
<feature type="compositionally biased region" description="Low complexity" evidence="7">
    <location>
        <begin position="493"/>
        <end position="551"/>
    </location>
</feature>
<feature type="compositionally biased region" description="Acidic residues" evidence="7">
    <location>
        <begin position="2794"/>
        <end position="2810"/>
    </location>
</feature>
<dbReference type="InterPro" id="IPR013087">
    <property type="entry name" value="Znf_C2H2_type"/>
</dbReference>
<feature type="region of interest" description="Disordered" evidence="7">
    <location>
        <begin position="896"/>
        <end position="937"/>
    </location>
</feature>
<feature type="compositionally biased region" description="Low complexity" evidence="7">
    <location>
        <begin position="11"/>
        <end position="25"/>
    </location>
</feature>
<evidence type="ECO:0000256" key="1">
    <source>
        <dbReference type="ARBA" id="ARBA00004123"/>
    </source>
</evidence>
<feature type="compositionally biased region" description="Low complexity" evidence="7">
    <location>
        <begin position="1082"/>
        <end position="1091"/>
    </location>
</feature>
<evidence type="ECO:0000256" key="2">
    <source>
        <dbReference type="ARBA" id="ARBA00022723"/>
    </source>
</evidence>
<feature type="compositionally biased region" description="Basic and acidic residues" evidence="7">
    <location>
        <begin position="2632"/>
        <end position="2646"/>
    </location>
</feature>
<feature type="compositionally biased region" description="Basic and acidic residues" evidence="7">
    <location>
        <begin position="414"/>
        <end position="424"/>
    </location>
</feature>
<feature type="region of interest" description="Disordered" evidence="7">
    <location>
        <begin position="268"/>
        <end position="297"/>
    </location>
</feature>
<feature type="compositionally biased region" description="Polar residues" evidence="7">
    <location>
        <begin position="400"/>
        <end position="410"/>
    </location>
</feature>
<feature type="compositionally biased region" description="Acidic residues" evidence="7">
    <location>
        <begin position="2152"/>
        <end position="2162"/>
    </location>
</feature>
<feature type="region of interest" description="Disordered" evidence="7">
    <location>
        <begin position="2150"/>
        <end position="3260"/>
    </location>
</feature>
<dbReference type="OMA" id="PQTRMAF"/>
<feature type="compositionally biased region" description="Basic and acidic residues" evidence="7">
    <location>
        <begin position="2601"/>
        <end position="2622"/>
    </location>
</feature>
<dbReference type="SMART" id="SM00451">
    <property type="entry name" value="ZnF_U1"/>
    <property type="match status" value="2"/>
</dbReference>
<feature type="compositionally biased region" description="Polar residues" evidence="7">
    <location>
        <begin position="2941"/>
        <end position="2956"/>
    </location>
</feature>
<evidence type="ECO:0000256" key="5">
    <source>
        <dbReference type="ARBA" id="ARBA00023242"/>
    </source>
</evidence>
<evidence type="ECO:0000313" key="11">
    <source>
        <dbReference type="Proteomes" id="UP001501940"/>
    </source>
</evidence>
<feature type="compositionally biased region" description="Basic and acidic residues" evidence="7">
    <location>
        <begin position="2001"/>
        <end position="2010"/>
    </location>
</feature>
<feature type="compositionally biased region" description="Acidic residues" evidence="7">
    <location>
        <begin position="2712"/>
        <end position="2732"/>
    </location>
</feature>
<feature type="compositionally biased region" description="Basic and acidic residues" evidence="7">
    <location>
        <begin position="1896"/>
        <end position="1935"/>
    </location>
</feature>
<feature type="domain" description="Matrin-type" evidence="9">
    <location>
        <begin position="3275"/>
        <end position="3306"/>
    </location>
</feature>
<dbReference type="PROSITE" id="PS00028">
    <property type="entry name" value="ZINC_FINGER_C2H2_1"/>
    <property type="match status" value="1"/>
</dbReference>
<feature type="compositionally biased region" description="Basic and acidic residues" evidence="7">
    <location>
        <begin position="2750"/>
        <end position="2787"/>
    </location>
</feature>
<feature type="compositionally biased region" description="Basic and acidic residues" evidence="7">
    <location>
        <begin position="2116"/>
        <end position="2127"/>
    </location>
</feature>
<sequence>MSHPLYNPYASGNQSSSHGQYGHSSVPPERDPRRTSSHFGPGSNFSSSGVSSATPANSGGTIPSLLSLPVTYIPKQRRPVLDKEIEGSIDMRISRAREEVRHQPVSQGSCFTGTQTGGFASSSTGGISYPMPSASQGQRHSDDESGSSSLDWLQDYKRATEDDSSRYYSTSASCSFPGSDDSRFNASSGRERGMQSIPGLGDYDYPGPDKPAAPTESSHPKYTSESAANILLHFGLEKEDLEHLISFPENQITPDNLPFILRQIRIQKAKKGTTADQSKPYPEPKPTTSQSSSRGAGMHLDEMSSAVLQPSKVIDYGHTSKYTGGVVDEIGRTSDSRENSGGSGSMFQMNPYSSGSHKSGTSAPSRDPWGSGASLSSSYSSMQSSATPPSSDPTKRLKTQQDLTSQTTFSFPLPKKDTDIRLFKPEISNPLLTQESRPDKQPVSKTEPSDTVVRGGNTSRPGILRLDGHDKSSSKDQSSTKGQGLKVAEQIKKQQMQPKQSEPQPKQSGQQPKQPVQQPKQPVQQPKQPVQQPKQSVQQQSVQQQPVRQQKPVLQIGQMLQPQGFPAARPVPPPSFIPSSSSTSHSILPPVFVGGPRPLVVPPALPQPVPGLMNFLHMQMPPSSNQRGATGEVSRILPSAAMMHDYAAASPRIFPHTCTLCNKECSQMKDWISHQNTSIHLENCKLLRKRYPQWDGEVPSLPRAPGSNAKPSPSSSAQTYQGRHQRSGREIPSRSRSSRSRSRSYSPVRHHGSESRRNRRSSRSRSRSYSPRRYHGSESRREKRSRSRSPYSSRYTRRSRSNSPRYDRTTSSRYRSRSRSRERRSSPRRRDEKRRERRSSSERSSPHRKRSSSTEMLAKKLLQTTAVQSLSSQSDLETVVKTLAPALLAELAKMKSSSSSAASSSSSSNAAKKESTAKKAKSSLQKSEVNENLPPNEVKLQGVRTSLSHGDVVAAVEQFGKTKSVVLFRSKVEAIVRFEKAEDAEKLRSFNSINIKGMPVTIVREEKAAPLPTSAKEPTKPPEQKSSKSTQSTKSTNVGKSSSLPSAANKPKTGKLVAKAKVLVSKAKNQPTKQTVKKTKTGKVTAKGAVKSVDVRKGASKVVGSNKLKKPVKKPDAGVSKKEPEPKTSETSAKESVVAKDGETNNAAASAVKPVAELNKPVAEAKEVKSSESLELGETGVVEPMEVVSSAEGEGEKVTDTKPLPTKSSETHPPTSTVQTTSSASSPKPPTDQPEKPQPTVTTPETSIKAPLQVQQDTKPDPKSPAPVLETKTEALQPQQQTTTGSAKEVETKTNDKDAVTTQKDAAPTISVSSSSTEAAASSSPPVAKLTIGDEIEKHLLKERIPILKMVKLSNVKLFKLDYRVLLISNLPEYQDGCYTEQDVADLLVPFGFHYHEDSIYVIPQTRMAFAMMPTVQELKNIMRPSQKKDIFLHGSKISVEVMKQYILFEPIDFYKSLMKLMRSQPVFDNGTRTVFIRNISQSQAKDLREALKKIGSVRNFLPVLNKVFVEFDSIRDADRLGVWFSLLNQTRNYSLLRLEVPRSAITALPPRLAANAVPDSKDIVAGATVPTTRSGVPQGSTAPFWVTMRTGPFVFPTTSPWFIIPDYQTVDVAQDVGICSSKGMKFYTLMLTGLPEGNYTQEDVAKLVWRYFPRQNLHWLYYNVTVLTLQRRAFVYFSGWRKCREFIRDHIKSPVSVTDCTLKVHIVLEDIHHGSSEEVMYRNLMKWSNAHVPELESLEDRLLCVEISETTMDLIMLVMHVVSSIASFISFLPLANRVLIEMSEPSGVTKVVESASQHHLTAVETWSKVQRIETLKSLKQRLQDSSEVIINLGLDATDVSSSLPAVTCEAQPPPSNPDSAEAAVGSESITAAPADVEMKDSVEKPSAQVTVDSRIPPKDVEKEVKTSENKPRSEVSVDSKIPPKDVQKKSEQKPASEVTVDSRISLQDLEKSKKNPSAEVSVDSRIPPKDVEKEVKTSENKPRSEVSVDSRIPPENIEQEEVKKSEEKPASQVTVDSKIPPEKMDEVEVKDEASAAASVCSADANTVAAASSSDPSATREVKTEEAELPTINEDVFKVIAAAVRQHRLALRGGTPSEDREVQSSSRNSTSSRSVKSKEATQEKDPTDFTASVDSSDFFSLEEQTFNLEDFVTVDEIVDDDQSSSSSRRTSRDRQGQESSDAAKQASTRSSKDSKSSASSSSPSSKPTKASVRSSSSSSSKSASPKRHQDSSEPSRSHIKPSAAGRTSAEPPASSGHRAQPRSTKSPARASQSSSSGCRTRSAKTAAGSHQSHREEEKPTESAAAKSDHQVSAESAAAKTVESETETEASSEMLPPAQRQDSEVTNRTRSLQTDLKNESLKEVKMSKERKKEEADKHTEEQEEEEEEDYQILDSVDEQTDEQTTEENPDEAQSEQRLDDGGQQVLDRVEKEGGAPPEEGNASVRVLESITEDQEAAVQDDQRLMEVKQPTEKNPSRAVDGSDKSAAEDSADQNQDTKSRKSPRSRGRRTKDKEMPSEESCKASKDAGRSPDSEEKPPEGRDDKDASTDVSEQGTFEILDSVEDQTRTEGDDQKPTADTTTEEDLFQVIDSVEDQPEMESESNNKERRTKRGEAAAKRDDRPTRRTLRTRTSQSEDKEKSPKKADRTVRKHETRTKDSAAGKDKKEDEVETLKKMVDSVDGASTTERSGRRRTTRGNKEEKKTSSHSEATENPNEEEEIMYEILDSVEDEAAVDEPTVSTRSTRGRSQRTSRKEASNPTKDDTRRRRTPARDSQKPNEEKAAAKERTPMKKSGAGEEEATYETLDSVEDDQPLTGGKPRRGRPKKDVKTAKKPNKAAKEEEATYQVLDSVGDETVEDQHHTEESKSPRKSTVCEDDSRNTKKSSASMMDEEEEEPMYQIVDSLEDDQEEKTNTEESDGRTTERSWTKDEDPAAETGDLEPGGTSTAEPVEENLQQTAELHPAAAENKEQSPEPDEAPTENKQEAAAESSLNLDEVSEEEEDYPDDGTEEEELKKKKQAAVAMTTRMEADGQQLLTLDEVGGDGDGRRPEITEGELQELVTLDEICEEEEGKAELSVPEPRPLNQESQSEASSNPQAADEEQEKTSKYVKQKHEDDDSSTVLEQSVNFVTVDEVGDAKDEEKEEEKEAPTPRTRGRAKKRSRQSAVRKSTRGKTETPEEEGSMDSSAAQSDELLIQRTEVEAASGAQEEAASAGQQLEGRLEEKEGRSTDADNKRRKQLIGPEAKKPRCQSPGGEFSLPPFSSSPLGVEFVVPKSGFFCELCSVFYLNEISAKETHCSSQRHYHNLEKHYQKLKQKLSGTENPQSSD</sequence>
<feature type="compositionally biased region" description="Basic and acidic residues" evidence="7">
    <location>
        <begin position="2292"/>
        <end position="2311"/>
    </location>
</feature>
<feature type="region of interest" description="Disordered" evidence="7">
    <location>
        <begin position="1873"/>
        <end position="2072"/>
    </location>
</feature>
<keyword evidence="11" id="KW-1185">Reference proteome</keyword>
<feature type="compositionally biased region" description="Basic and acidic residues" evidence="7">
    <location>
        <begin position="823"/>
        <end position="845"/>
    </location>
</feature>
<feature type="compositionally biased region" description="Low complexity" evidence="7">
    <location>
        <begin position="896"/>
        <end position="910"/>
    </location>
</feature>
<feature type="compositionally biased region" description="Basic residues" evidence="7">
    <location>
        <begin position="757"/>
        <end position="774"/>
    </location>
</feature>
<feature type="compositionally biased region" description="Basic and acidic residues" evidence="7">
    <location>
        <begin position="2510"/>
        <end position="2546"/>
    </location>
</feature>
<feature type="compositionally biased region" description="Polar residues" evidence="7">
    <location>
        <begin position="709"/>
        <end position="722"/>
    </location>
</feature>
<feature type="compositionally biased region" description="Acidic residues" evidence="7">
    <location>
        <begin position="2579"/>
        <end position="2599"/>
    </location>
</feature>
<feature type="region of interest" description="Disordered" evidence="7">
    <location>
        <begin position="167"/>
        <end position="222"/>
    </location>
</feature>
<evidence type="ECO:0000256" key="3">
    <source>
        <dbReference type="ARBA" id="ARBA00022771"/>
    </source>
</evidence>
<keyword evidence="2" id="KW-0479">Metal-binding</keyword>
<feature type="compositionally biased region" description="Basic and acidic residues" evidence="7">
    <location>
        <begin position="1967"/>
        <end position="1989"/>
    </location>
</feature>
<feature type="compositionally biased region" description="Basic and acidic residues" evidence="7">
    <location>
        <begin position="3101"/>
        <end position="3113"/>
    </location>
</feature>
<dbReference type="Proteomes" id="UP001501940">
    <property type="component" value="Chromosome 23"/>
</dbReference>
<feature type="compositionally biased region" description="Basic and acidic residues" evidence="7">
    <location>
        <begin position="2227"/>
        <end position="2236"/>
    </location>
</feature>
<feature type="compositionally biased region" description="Basic residues" evidence="7">
    <location>
        <begin position="3151"/>
        <end position="3160"/>
    </location>
</feature>
<dbReference type="GeneTree" id="ENSGT00990000203723"/>
<organism evidence="10 11">
    <name type="scientific">Amphiprion ocellaris</name>
    <name type="common">Clown anemonefish</name>
    <dbReference type="NCBI Taxonomy" id="80972"/>
    <lineage>
        <taxon>Eukaryota</taxon>
        <taxon>Metazoa</taxon>
        <taxon>Chordata</taxon>
        <taxon>Craniata</taxon>
        <taxon>Vertebrata</taxon>
        <taxon>Euteleostomi</taxon>
        <taxon>Actinopterygii</taxon>
        <taxon>Neopterygii</taxon>
        <taxon>Teleostei</taxon>
        <taxon>Neoteleostei</taxon>
        <taxon>Acanthomorphata</taxon>
        <taxon>Ovalentaria</taxon>
        <taxon>Pomacentridae</taxon>
        <taxon>Amphiprion</taxon>
    </lineage>
</organism>
<dbReference type="InterPro" id="IPR035979">
    <property type="entry name" value="RBD_domain_sf"/>
</dbReference>
<feature type="compositionally biased region" description="Polar residues" evidence="7">
    <location>
        <begin position="2177"/>
        <end position="2186"/>
    </location>
</feature>
<dbReference type="InterPro" id="IPR000690">
    <property type="entry name" value="Matrin/U1-C_Znf_C2H2"/>
</dbReference>
<dbReference type="Ensembl" id="ENSAOCT00000026736.2">
    <property type="protein sequence ID" value="ENSAOCP00000031099.2"/>
    <property type="gene ID" value="ENSAOCG00000022508.2"/>
</dbReference>
<dbReference type="Gene3D" id="3.30.70.330">
    <property type="match status" value="3"/>
</dbReference>
<reference evidence="10" key="2">
    <citation type="submission" date="2025-08" db="UniProtKB">
        <authorList>
            <consortium name="Ensembl"/>
        </authorList>
    </citation>
    <scope>IDENTIFICATION</scope>
</reference>
<feature type="domain" description="RRM" evidence="8">
    <location>
        <begin position="1473"/>
        <end position="1544"/>
    </location>
</feature>
<feature type="compositionally biased region" description="Basic and acidic residues" evidence="7">
    <location>
        <begin position="3217"/>
        <end position="3231"/>
    </location>
</feature>
<dbReference type="GO" id="GO:0003723">
    <property type="term" value="F:RNA binding"/>
    <property type="evidence" value="ECO:0007669"/>
    <property type="project" value="UniProtKB-UniRule"/>
</dbReference>
<dbReference type="SMART" id="SM00360">
    <property type="entry name" value="RRM"/>
    <property type="match status" value="2"/>
</dbReference>
<dbReference type="SUPFAM" id="SSF54928">
    <property type="entry name" value="RNA-binding domain, RBD"/>
    <property type="match status" value="2"/>
</dbReference>
<proteinExistence type="predicted"/>
<evidence type="ECO:0000256" key="6">
    <source>
        <dbReference type="PROSITE-ProRule" id="PRU00176"/>
    </source>
</evidence>
<dbReference type="PROSITE" id="PS50102">
    <property type="entry name" value="RRM"/>
    <property type="match status" value="1"/>
</dbReference>
<feature type="compositionally biased region" description="Basic and acidic residues" evidence="7">
    <location>
        <begin position="2355"/>
        <end position="2379"/>
    </location>
</feature>
<evidence type="ECO:0000259" key="8">
    <source>
        <dbReference type="PROSITE" id="PS50102"/>
    </source>
</evidence>
<dbReference type="STRING" id="80972.ENSAOCP00000031099"/>
<feature type="region of interest" description="Disordered" evidence="7">
    <location>
        <begin position="1010"/>
        <end position="1327"/>
    </location>
</feature>
<dbReference type="InterPro" id="IPR000504">
    <property type="entry name" value="RRM_dom"/>
</dbReference>
<feature type="compositionally biased region" description="Polar residues" evidence="7">
    <location>
        <begin position="345"/>
        <end position="364"/>
    </location>
</feature>
<feature type="compositionally biased region" description="Basic and acidic residues" evidence="7">
    <location>
        <begin position="1288"/>
        <end position="1299"/>
    </location>
</feature>
<feature type="compositionally biased region" description="Basic and acidic residues" evidence="7">
    <location>
        <begin position="1017"/>
        <end position="1026"/>
    </location>
</feature>
<feature type="compositionally biased region" description="Polar residues" evidence="7">
    <location>
        <begin position="1037"/>
        <end position="1046"/>
    </location>
</feature>
<dbReference type="PANTHER" id="PTHR34491">
    <property type="entry name" value="A-TYPE INCLUSION PROTEIN, PUTATIVE-RELATED"/>
    <property type="match status" value="1"/>
</dbReference>
<feature type="compositionally biased region" description="Acidic residues" evidence="7">
    <location>
        <begin position="2380"/>
        <end position="2412"/>
    </location>
</feature>
<feature type="compositionally biased region" description="Low complexity" evidence="7">
    <location>
        <begin position="1306"/>
        <end position="1327"/>
    </location>
</feature>
<evidence type="ECO:0000259" key="9">
    <source>
        <dbReference type="PROSITE" id="PS50171"/>
    </source>
</evidence>
<reference evidence="10" key="3">
    <citation type="submission" date="2025-09" db="UniProtKB">
        <authorList>
            <consortium name="Ensembl"/>
        </authorList>
    </citation>
    <scope>IDENTIFICATION</scope>
</reference>
<dbReference type="PANTHER" id="PTHR34491:SF156">
    <property type="entry name" value="KINESIN MOTOR DOMAIN-CONTAINING PROTEIN"/>
    <property type="match status" value="1"/>
</dbReference>